<protein>
    <submittedName>
        <fullName evidence="2">Uncharacterized protein</fullName>
    </submittedName>
</protein>
<accession>A0ABD6ELK0</accession>
<feature type="region of interest" description="Disordered" evidence="1">
    <location>
        <begin position="453"/>
        <end position="488"/>
    </location>
</feature>
<dbReference type="AlphaFoldDB" id="A0ABD6ELK0"/>
<gene>
    <name evidence="2" type="ORF">AB6A40_005738</name>
</gene>
<keyword evidence="3" id="KW-1185">Reference proteome</keyword>
<sequence>MTDKEEKSGKVEKKINIEFPKKTEEEYYDDVRKELEEDADYESRVRENSKNFSNLLSGWSRGNITRLISLLKKSNLSEDDLTGLLQQLETRTKEPNVNFTLRSKEWVTPKVLRYKLRREKKTEGKIGTISGEDADLLQTREEAAIIQSTNIPLRNSSNHTDFETNNKLYGTAIDHRSTQLTFSTKVPRFSRTYPRRTMPPPQHSVEPEMVLNKLVETAVRGHPHPQYQPQHQHQLPYTSTVPTLANVHNPSAGSPLINALQTHQPVQQPYNSLQRPPDSGNSGRNPDSGSFNPYGKSFPNHPIAPPPPFFSSSVVLPSYGSQSTDTQSIYSHSQFIVPSVRHPLPSFPSSVITAPAPHIKQQPPSIALPTYQQHINAFPNQHLIVQPQQILPPYYSQQPLPQAIQPIPTANAHNTNPQMARVNVAPSQLSQQTTSPRIAHTNPKIVHRNIASSTISKRQSQPIVTTNSTLNSRVDPKSQPPTDPTLQPGFAHIRIKPLPSVTSHQSQPQFFLRSVDRRVFHNPTINFINNE</sequence>
<evidence type="ECO:0000313" key="3">
    <source>
        <dbReference type="Proteomes" id="UP001608902"/>
    </source>
</evidence>
<proteinExistence type="predicted"/>
<reference evidence="2 3" key="1">
    <citation type="submission" date="2024-08" db="EMBL/GenBank/DDBJ databases">
        <title>Gnathostoma spinigerum genome.</title>
        <authorList>
            <person name="Gonzalez-Bertolin B."/>
            <person name="Monzon S."/>
            <person name="Zaballos A."/>
            <person name="Jimenez P."/>
            <person name="Dekumyoy P."/>
            <person name="Varona S."/>
            <person name="Cuesta I."/>
            <person name="Sumanam S."/>
            <person name="Adisakwattana P."/>
            <person name="Gasser R.B."/>
            <person name="Hernandez-Gonzalez A."/>
            <person name="Young N.D."/>
            <person name="Perteguer M.J."/>
        </authorList>
    </citation>
    <scope>NUCLEOTIDE SEQUENCE [LARGE SCALE GENOMIC DNA]</scope>
    <source>
        <strain evidence="2">AL3</strain>
        <tissue evidence="2">Liver</tissue>
    </source>
</reference>
<feature type="compositionally biased region" description="Polar residues" evidence="1">
    <location>
        <begin position="268"/>
        <end position="291"/>
    </location>
</feature>
<comment type="caution">
    <text evidence="2">The sequence shown here is derived from an EMBL/GenBank/DDBJ whole genome shotgun (WGS) entry which is preliminary data.</text>
</comment>
<feature type="compositionally biased region" description="Polar residues" evidence="1">
    <location>
        <begin position="453"/>
        <end position="472"/>
    </location>
</feature>
<evidence type="ECO:0000256" key="1">
    <source>
        <dbReference type="SAM" id="MobiDB-lite"/>
    </source>
</evidence>
<dbReference type="Proteomes" id="UP001608902">
    <property type="component" value="Unassembled WGS sequence"/>
</dbReference>
<organism evidence="2 3">
    <name type="scientific">Gnathostoma spinigerum</name>
    <dbReference type="NCBI Taxonomy" id="75299"/>
    <lineage>
        <taxon>Eukaryota</taxon>
        <taxon>Metazoa</taxon>
        <taxon>Ecdysozoa</taxon>
        <taxon>Nematoda</taxon>
        <taxon>Chromadorea</taxon>
        <taxon>Rhabditida</taxon>
        <taxon>Spirurina</taxon>
        <taxon>Gnathostomatomorpha</taxon>
        <taxon>Gnathostomatoidea</taxon>
        <taxon>Gnathostomatidae</taxon>
        <taxon>Gnathostoma</taxon>
    </lineage>
</organism>
<name>A0ABD6ELK0_9BILA</name>
<dbReference type="EMBL" id="JBGFUD010003766">
    <property type="protein sequence ID" value="MFH4979029.1"/>
    <property type="molecule type" value="Genomic_DNA"/>
</dbReference>
<feature type="region of interest" description="Disordered" evidence="1">
    <location>
        <begin position="268"/>
        <end position="303"/>
    </location>
</feature>
<evidence type="ECO:0000313" key="2">
    <source>
        <dbReference type="EMBL" id="MFH4979029.1"/>
    </source>
</evidence>